<evidence type="ECO:0000256" key="6">
    <source>
        <dbReference type="ARBA" id="ARBA00022519"/>
    </source>
</evidence>
<keyword evidence="10" id="KW-0418">Kinase</keyword>
<feature type="domain" description="AAA" evidence="19">
    <location>
        <begin position="546"/>
        <end position="691"/>
    </location>
</feature>
<reference evidence="21 22" key="1">
    <citation type="submission" date="2017-09" db="EMBL/GenBank/DDBJ databases">
        <authorList>
            <person name="Ehlers B."/>
            <person name="Leendertz F.H."/>
        </authorList>
    </citation>
    <scope>NUCLEOTIDE SEQUENCE [LARGE SCALE GENOMIC DNA]</scope>
    <source>
        <strain evidence="21 22">USBA 140</strain>
    </source>
</reference>
<dbReference type="CDD" id="cd05387">
    <property type="entry name" value="BY-kinase"/>
    <property type="match status" value="1"/>
</dbReference>
<evidence type="ECO:0000256" key="17">
    <source>
        <dbReference type="SAM" id="Phobius"/>
    </source>
</evidence>
<proteinExistence type="inferred from homology"/>
<evidence type="ECO:0000259" key="19">
    <source>
        <dbReference type="Pfam" id="PF13614"/>
    </source>
</evidence>
<organism evidence="21 22">
    <name type="scientific">Caenispirillum bisanense</name>
    <dbReference type="NCBI Taxonomy" id="414052"/>
    <lineage>
        <taxon>Bacteria</taxon>
        <taxon>Pseudomonadati</taxon>
        <taxon>Pseudomonadota</taxon>
        <taxon>Alphaproteobacteria</taxon>
        <taxon>Rhodospirillales</taxon>
        <taxon>Novispirillaceae</taxon>
        <taxon>Caenispirillum</taxon>
    </lineage>
</organism>
<evidence type="ECO:0000256" key="3">
    <source>
        <dbReference type="ARBA" id="ARBA00008883"/>
    </source>
</evidence>
<dbReference type="GO" id="GO:0004713">
    <property type="term" value="F:protein tyrosine kinase activity"/>
    <property type="evidence" value="ECO:0007669"/>
    <property type="project" value="TreeGrafter"/>
</dbReference>
<evidence type="ECO:0000259" key="18">
    <source>
        <dbReference type="Pfam" id="PF02706"/>
    </source>
</evidence>
<feature type="domain" description="Tyrosine-protein kinase G-rich" evidence="20">
    <location>
        <begin position="395"/>
        <end position="468"/>
    </location>
</feature>
<dbReference type="InterPro" id="IPR032807">
    <property type="entry name" value="GNVR"/>
</dbReference>
<dbReference type="Proteomes" id="UP000219621">
    <property type="component" value="Unassembled WGS sequence"/>
</dbReference>
<evidence type="ECO:0000256" key="10">
    <source>
        <dbReference type="ARBA" id="ARBA00022777"/>
    </source>
</evidence>
<dbReference type="EMBL" id="OCNJ01000006">
    <property type="protein sequence ID" value="SOD97201.1"/>
    <property type="molecule type" value="Genomic_DNA"/>
</dbReference>
<keyword evidence="8 17" id="KW-0812">Transmembrane</keyword>
<keyword evidence="12 17" id="KW-1133">Transmembrane helix</keyword>
<evidence type="ECO:0000256" key="1">
    <source>
        <dbReference type="ARBA" id="ARBA00004429"/>
    </source>
</evidence>
<dbReference type="Gene3D" id="3.40.50.300">
    <property type="entry name" value="P-loop containing nucleotide triphosphate hydrolases"/>
    <property type="match status" value="1"/>
</dbReference>
<dbReference type="InterPro" id="IPR005702">
    <property type="entry name" value="Wzc-like_C"/>
</dbReference>
<sequence>MPDALTPAAPAATVASALPGADLRALLAVPWRRRATIVAVTGLGVGLTALALLLATPRYTASTLVMVAAPPARVVAMDAVLAGAPADAQTVFTEAEVLHARALLHTVATAHGIYDDPEFNPALTPPGLLGTALRALPEGWDRLLLGRPLPRDPAGPEAHAAALDTFREAVAVKPVHRSRVIAVQVESERPARAAALANALAEAYLTAQLEAKFDATRRANAWLDARIAALRDEVRLAEQAVADYRAAHGLTEARGTALTSQQMAEVNSQLILAKSRRSEAEARLAAMRGARDPATAPEAIASPLVQKLKEQETAVLRRQSELAARYGDKHPRMIDVTAELDDLRRKIAAEVSAIAKGLENEVRVARAREDSLVRSLAELQGRDAREDEAAITLRELEREAEATRLMYESFLARFKETTQQQSLQEPDARIVSAAVAPVEPSFPRRLPALLVAVAASLAAGVALAFLRERLDRALRTAADVEAATGRPPLAMIPLAPRGRPVPDAVLDAPAEAAAEAVRTLRAALMVKARGAPLGVVAVTSSLPEEGKTTLALWLARAAAQAGRSAVLVDCDLRRPSVAAALGLAEGPTLVDVLAGTADLESALVADPRSALTVLPAGRAGFAALDIAEAPALADLLATLKARFEVVVVDAPPVLPVADGRLLARRADHVLFAVRWEDTPREVAAEGVRALLAAGVEPLPVVTRVDLARHARYGYGDAAGVYGRYASYYGARRG</sequence>
<evidence type="ECO:0000256" key="11">
    <source>
        <dbReference type="ARBA" id="ARBA00022840"/>
    </source>
</evidence>
<keyword evidence="5" id="KW-1003">Cell membrane</keyword>
<dbReference type="RefSeq" id="WP_097280072.1">
    <property type="nucleotide sequence ID" value="NZ_OCNJ01000006.1"/>
</dbReference>
<dbReference type="InterPro" id="IPR003856">
    <property type="entry name" value="LPS_length_determ_N"/>
</dbReference>
<evidence type="ECO:0000256" key="9">
    <source>
        <dbReference type="ARBA" id="ARBA00022741"/>
    </source>
</evidence>
<accession>A0A286GNR9</accession>
<dbReference type="EC" id="2.7.10.2" evidence="4"/>
<dbReference type="SUPFAM" id="SSF52540">
    <property type="entry name" value="P-loop containing nucleoside triphosphate hydrolases"/>
    <property type="match status" value="1"/>
</dbReference>
<evidence type="ECO:0000256" key="8">
    <source>
        <dbReference type="ARBA" id="ARBA00022692"/>
    </source>
</evidence>
<evidence type="ECO:0000256" key="2">
    <source>
        <dbReference type="ARBA" id="ARBA00007316"/>
    </source>
</evidence>
<dbReference type="PANTHER" id="PTHR32309">
    <property type="entry name" value="TYROSINE-PROTEIN KINASE"/>
    <property type="match status" value="1"/>
</dbReference>
<feature type="transmembrane region" description="Helical" evidence="17">
    <location>
        <begin position="35"/>
        <end position="55"/>
    </location>
</feature>
<dbReference type="AlphaFoldDB" id="A0A286GNR9"/>
<gene>
    <name evidence="21" type="ORF">SAMN05421508_106325</name>
</gene>
<evidence type="ECO:0000256" key="5">
    <source>
        <dbReference type="ARBA" id="ARBA00022475"/>
    </source>
</evidence>
<keyword evidence="7" id="KW-0808">Transferase</keyword>
<evidence type="ECO:0000256" key="7">
    <source>
        <dbReference type="ARBA" id="ARBA00022679"/>
    </source>
</evidence>
<evidence type="ECO:0000259" key="20">
    <source>
        <dbReference type="Pfam" id="PF13807"/>
    </source>
</evidence>
<evidence type="ECO:0000256" key="4">
    <source>
        <dbReference type="ARBA" id="ARBA00011903"/>
    </source>
</evidence>
<keyword evidence="22" id="KW-1185">Reference proteome</keyword>
<keyword evidence="6" id="KW-0997">Cell inner membrane</keyword>
<comment type="catalytic activity">
    <reaction evidence="15">
        <text>L-tyrosyl-[protein] + ATP = O-phospho-L-tyrosyl-[protein] + ADP + H(+)</text>
        <dbReference type="Rhea" id="RHEA:10596"/>
        <dbReference type="Rhea" id="RHEA-COMP:10136"/>
        <dbReference type="Rhea" id="RHEA-COMP:20101"/>
        <dbReference type="ChEBI" id="CHEBI:15378"/>
        <dbReference type="ChEBI" id="CHEBI:30616"/>
        <dbReference type="ChEBI" id="CHEBI:46858"/>
        <dbReference type="ChEBI" id="CHEBI:61978"/>
        <dbReference type="ChEBI" id="CHEBI:456216"/>
        <dbReference type="EC" id="2.7.10.2"/>
    </reaction>
</comment>
<feature type="domain" description="Polysaccharide chain length determinant N-terminal" evidence="18">
    <location>
        <begin position="22"/>
        <end position="109"/>
    </location>
</feature>
<evidence type="ECO:0000256" key="15">
    <source>
        <dbReference type="ARBA" id="ARBA00051245"/>
    </source>
</evidence>
<evidence type="ECO:0000256" key="13">
    <source>
        <dbReference type="ARBA" id="ARBA00023136"/>
    </source>
</evidence>
<dbReference type="PANTHER" id="PTHR32309:SF13">
    <property type="entry name" value="FERRIC ENTEROBACTIN TRANSPORT PROTEIN FEPE"/>
    <property type="match status" value="1"/>
</dbReference>
<feature type="coiled-coil region" evidence="16">
    <location>
        <begin position="227"/>
        <end position="283"/>
    </location>
</feature>
<dbReference type="Pfam" id="PF02706">
    <property type="entry name" value="Wzz"/>
    <property type="match status" value="1"/>
</dbReference>
<evidence type="ECO:0000256" key="14">
    <source>
        <dbReference type="ARBA" id="ARBA00023137"/>
    </source>
</evidence>
<comment type="similarity">
    <text evidence="2">Belongs to the CpsD/CapB family.</text>
</comment>
<evidence type="ECO:0000313" key="22">
    <source>
        <dbReference type="Proteomes" id="UP000219621"/>
    </source>
</evidence>
<evidence type="ECO:0000256" key="16">
    <source>
        <dbReference type="SAM" id="Coils"/>
    </source>
</evidence>
<dbReference type="InterPro" id="IPR025669">
    <property type="entry name" value="AAA_dom"/>
</dbReference>
<keyword evidence="11" id="KW-0067">ATP-binding</keyword>
<evidence type="ECO:0000313" key="21">
    <source>
        <dbReference type="EMBL" id="SOD97201.1"/>
    </source>
</evidence>
<comment type="similarity">
    <text evidence="3">Belongs to the etk/wzc family.</text>
</comment>
<comment type="subcellular location">
    <subcellularLocation>
        <location evidence="1">Cell inner membrane</location>
        <topology evidence="1">Multi-pass membrane protein</topology>
    </subcellularLocation>
</comment>
<dbReference type="GO" id="GO:0005886">
    <property type="term" value="C:plasma membrane"/>
    <property type="evidence" value="ECO:0007669"/>
    <property type="project" value="UniProtKB-SubCell"/>
</dbReference>
<keyword evidence="9" id="KW-0547">Nucleotide-binding</keyword>
<name>A0A286GNR9_9PROT</name>
<keyword evidence="14" id="KW-0829">Tyrosine-protein kinase</keyword>
<dbReference type="InterPro" id="IPR027417">
    <property type="entry name" value="P-loop_NTPase"/>
</dbReference>
<protein>
    <recommendedName>
        <fullName evidence="4">non-specific protein-tyrosine kinase</fullName>
        <ecNumber evidence="4">2.7.10.2</ecNumber>
    </recommendedName>
</protein>
<dbReference type="Pfam" id="PF13614">
    <property type="entry name" value="AAA_31"/>
    <property type="match status" value="1"/>
</dbReference>
<keyword evidence="16" id="KW-0175">Coiled coil</keyword>
<evidence type="ECO:0000256" key="12">
    <source>
        <dbReference type="ARBA" id="ARBA00022989"/>
    </source>
</evidence>
<dbReference type="Pfam" id="PF13807">
    <property type="entry name" value="GNVR"/>
    <property type="match status" value="1"/>
</dbReference>
<keyword evidence="13 17" id="KW-0472">Membrane</keyword>
<dbReference type="InterPro" id="IPR050445">
    <property type="entry name" value="Bact_polysacc_biosynth/exp"/>
</dbReference>